<dbReference type="AlphaFoldDB" id="A0A7V8RH57"/>
<evidence type="ECO:0000313" key="3">
    <source>
        <dbReference type="Proteomes" id="UP000572407"/>
    </source>
</evidence>
<dbReference type="Proteomes" id="UP000572407">
    <property type="component" value="Unassembled WGS sequence"/>
</dbReference>
<evidence type="ECO:0000256" key="1">
    <source>
        <dbReference type="SAM" id="MobiDB-lite"/>
    </source>
</evidence>
<dbReference type="EMBL" id="VDLV01000001">
    <property type="protein sequence ID" value="MBA1376391.1"/>
    <property type="molecule type" value="Genomic_DNA"/>
</dbReference>
<evidence type="ECO:0000313" key="2">
    <source>
        <dbReference type="EMBL" id="MBA1376391.1"/>
    </source>
</evidence>
<feature type="region of interest" description="Disordered" evidence="1">
    <location>
        <begin position="1"/>
        <end position="50"/>
    </location>
</feature>
<reference evidence="2 3" key="1">
    <citation type="submission" date="2019-06" db="EMBL/GenBank/DDBJ databases">
        <title>Analysis of the biodiversity of Brassica napus bacterial endophytes for the selection of potential efficient biofertilizers for rapeseed crops.</title>
        <authorList>
            <person name="Jimenez-Gomez A."/>
            <person name="Saati-Santamaria Z."/>
            <person name="Menendez E."/>
            <person name="Rivas R."/>
            <person name="Mateos P.F."/>
            <person name="Velazquez E."/>
            <person name="Garcia-Fraile P."/>
        </authorList>
    </citation>
    <scope>NUCLEOTIDE SEQUENCE [LARGE SCALE GENOMIC DNA]</scope>
    <source>
        <strain evidence="2 3">CDVBN10</strain>
    </source>
</reference>
<comment type="caution">
    <text evidence="2">The sequence shown here is derived from an EMBL/GenBank/DDBJ whole genome shotgun (WGS) entry which is preliminary data.</text>
</comment>
<organism evidence="2 3">
    <name type="scientific">Pseudomonas brassicacearum subsp. neoaurantiaca</name>
    <dbReference type="NCBI Taxonomy" id="494916"/>
    <lineage>
        <taxon>Bacteria</taxon>
        <taxon>Pseudomonadati</taxon>
        <taxon>Pseudomonadota</taxon>
        <taxon>Gammaproteobacteria</taxon>
        <taxon>Pseudomonadales</taxon>
        <taxon>Pseudomonadaceae</taxon>
        <taxon>Pseudomonas</taxon>
    </lineage>
</organism>
<accession>A0A7V8RH57</accession>
<name>A0A7V8RH57_9PSED</name>
<gene>
    <name evidence="2" type="ORF">FHK92_00885</name>
</gene>
<sequence length="89" mass="9239">MARELAPAWVRSAHKTGAAAQPSGDKSPRHKNAQRCVSHEGASPSINRPNTRVGASLLAIAVHQPTAIVAVPPTSRASSLPQGYVPGLK</sequence>
<proteinExistence type="predicted"/>
<protein>
    <submittedName>
        <fullName evidence="2">Uncharacterized protein</fullName>
    </submittedName>
</protein>